<dbReference type="InterPro" id="IPR044068">
    <property type="entry name" value="CB"/>
</dbReference>
<dbReference type="GO" id="GO:0003677">
    <property type="term" value="F:DNA binding"/>
    <property type="evidence" value="ECO:0007669"/>
    <property type="project" value="UniProtKB-KW"/>
</dbReference>
<sequence>MSQVAPPNYQDSFRSWLISKNYSSSTTRNYLSDINSYLEFVKNSNPFSPDTVSLYLKKIDKDSNYSRYLSSLSKFFQFSLDQKIISINPLKKARQPKTVTPSDILNAYQSFLIKKHFSAATIKNYLNDIQQFIDWQQNQIESS</sequence>
<organism evidence="3">
    <name type="scientific">bioreactor metagenome</name>
    <dbReference type="NCBI Taxonomy" id="1076179"/>
    <lineage>
        <taxon>unclassified sequences</taxon>
        <taxon>metagenomes</taxon>
        <taxon>ecological metagenomes</taxon>
    </lineage>
</organism>
<evidence type="ECO:0000313" key="3">
    <source>
        <dbReference type="EMBL" id="MPM85436.1"/>
    </source>
</evidence>
<gene>
    <name evidence="3" type="primary">xerC_199</name>
    <name evidence="3" type="ORF">SDC9_132517</name>
</gene>
<evidence type="ECO:0000259" key="2">
    <source>
        <dbReference type="PROSITE" id="PS51900"/>
    </source>
</evidence>
<comment type="caution">
    <text evidence="3">The sequence shown here is derived from an EMBL/GenBank/DDBJ whole genome shotgun (WGS) entry which is preliminary data.</text>
</comment>
<dbReference type="AlphaFoldDB" id="A0A645D7U7"/>
<keyword evidence="1" id="KW-0238">DNA-binding</keyword>
<dbReference type="Gene3D" id="1.10.150.130">
    <property type="match status" value="1"/>
</dbReference>
<dbReference type="SUPFAM" id="SSF47823">
    <property type="entry name" value="lambda integrase-like, N-terminal domain"/>
    <property type="match status" value="1"/>
</dbReference>
<evidence type="ECO:0000256" key="1">
    <source>
        <dbReference type="ARBA" id="ARBA00023125"/>
    </source>
</evidence>
<proteinExistence type="predicted"/>
<dbReference type="GO" id="GO:0015074">
    <property type="term" value="P:DNA integration"/>
    <property type="evidence" value="ECO:0007669"/>
    <property type="project" value="InterPro"/>
</dbReference>
<accession>A0A645D7U7</accession>
<reference evidence="3" key="1">
    <citation type="submission" date="2019-08" db="EMBL/GenBank/DDBJ databases">
        <authorList>
            <person name="Kucharzyk K."/>
            <person name="Murdoch R.W."/>
            <person name="Higgins S."/>
            <person name="Loffler F."/>
        </authorList>
    </citation>
    <scope>NUCLEOTIDE SEQUENCE</scope>
</reference>
<dbReference type="InterPro" id="IPR004107">
    <property type="entry name" value="Integrase_SAM-like_N"/>
</dbReference>
<dbReference type="EMBL" id="VSSQ01033745">
    <property type="protein sequence ID" value="MPM85436.1"/>
    <property type="molecule type" value="Genomic_DNA"/>
</dbReference>
<name>A0A645D7U7_9ZZZZ</name>
<protein>
    <submittedName>
        <fullName evidence="3">Tyrosine recombinase XerC</fullName>
    </submittedName>
</protein>
<feature type="domain" description="Core-binding (CB)" evidence="2">
    <location>
        <begin position="4"/>
        <end position="80"/>
    </location>
</feature>
<dbReference type="InterPro" id="IPR010998">
    <property type="entry name" value="Integrase_recombinase_N"/>
</dbReference>
<dbReference type="PROSITE" id="PS51900">
    <property type="entry name" value="CB"/>
    <property type="match status" value="2"/>
</dbReference>
<dbReference type="Pfam" id="PF02899">
    <property type="entry name" value="Phage_int_SAM_1"/>
    <property type="match status" value="1"/>
</dbReference>
<feature type="domain" description="Core-binding (CB)" evidence="2">
    <location>
        <begin position="99"/>
        <end position="143"/>
    </location>
</feature>